<reference evidence="1 2" key="1">
    <citation type="journal article" date="2019" name="Nat. Plants">
        <title>Genome sequencing of Musa balbisiana reveals subgenome evolution and function divergence in polyploid bananas.</title>
        <authorList>
            <person name="Yao X."/>
        </authorList>
    </citation>
    <scope>NUCLEOTIDE SEQUENCE [LARGE SCALE GENOMIC DNA]</scope>
    <source>
        <strain evidence="2">cv. DH-PKW</strain>
        <tissue evidence="1">Leaves</tissue>
    </source>
</reference>
<dbReference type="AlphaFoldDB" id="A0A4V4H9E6"/>
<keyword evidence="2" id="KW-1185">Reference proteome</keyword>
<organism evidence="1 2">
    <name type="scientific">Musa balbisiana</name>
    <name type="common">Banana</name>
    <dbReference type="NCBI Taxonomy" id="52838"/>
    <lineage>
        <taxon>Eukaryota</taxon>
        <taxon>Viridiplantae</taxon>
        <taxon>Streptophyta</taxon>
        <taxon>Embryophyta</taxon>
        <taxon>Tracheophyta</taxon>
        <taxon>Spermatophyta</taxon>
        <taxon>Magnoliopsida</taxon>
        <taxon>Liliopsida</taxon>
        <taxon>Zingiberales</taxon>
        <taxon>Musaceae</taxon>
        <taxon>Musa</taxon>
    </lineage>
</organism>
<comment type="caution">
    <text evidence="1">The sequence shown here is derived from an EMBL/GenBank/DDBJ whole genome shotgun (WGS) entry which is preliminary data.</text>
</comment>
<dbReference type="Proteomes" id="UP000317650">
    <property type="component" value="Chromosome 4"/>
</dbReference>
<sequence>MPRLSLELVHQLGTFSHGVVAGRESYVRPFHCLRCHRLEVPRPLLHQPILEDLAAPSALSQLVPPRQDLPHLPAWHPGSPPLQTEVRSSASAAFQRHHVFFMGMRGVVAGREQRRQAAMVVAGWEEVAKGVETEVIGDCSRRCRVALFRSPQGGEVAAEVERQQWWHDWGAMLAVVRWLGSWMGVRDWRVAAMQRGGEVVG</sequence>
<proteinExistence type="predicted"/>
<evidence type="ECO:0000313" key="1">
    <source>
        <dbReference type="EMBL" id="THU71325.1"/>
    </source>
</evidence>
<accession>A0A4V4H9E6</accession>
<name>A0A4V4H9E6_MUSBA</name>
<protein>
    <submittedName>
        <fullName evidence="1">Uncharacterized protein</fullName>
    </submittedName>
</protein>
<dbReference type="EMBL" id="PYDT01000001">
    <property type="protein sequence ID" value="THU71325.1"/>
    <property type="molecule type" value="Genomic_DNA"/>
</dbReference>
<gene>
    <name evidence="1" type="ORF">C4D60_Mb04t00220</name>
</gene>
<evidence type="ECO:0000313" key="2">
    <source>
        <dbReference type="Proteomes" id="UP000317650"/>
    </source>
</evidence>